<keyword evidence="2" id="KW-1185">Reference proteome</keyword>
<sequence length="242" mass="26653">MTGLLSATALFFNHHRDQQKSTTMAMIGLSRPSPRLSRAGTAGKSTCSSVATVSAKQLRSEFMQAFHVGIRHALHIDLKSLTHFSTALQTSWKHRLMALTLRQRELEYVESCGSTICWAGSVRDLPSLRSARVEAEFVVRQLLSAIAELKDHRKSSARSAKVYPSALANLPYPVPQPPKESSYDAITERPPQLQADEHGSTAPAYDLTVIEQDPLIAFTPLQEGVSAEEDTKTVWATSYVGF</sequence>
<dbReference type="OrthoDB" id="2537070at2759"/>
<protein>
    <submittedName>
        <fullName evidence="1">BQ2448_3665 protein</fullName>
    </submittedName>
</protein>
<gene>
    <name evidence="1" type="ORF">BQ2448_3665</name>
</gene>
<dbReference type="AlphaFoldDB" id="A0A238FFW4"/>
<dbReference type="EMBL" id="FMSP01000006">
    <property type="protein sequence ID" value="SCV70903.1"/>
    <property type="molecule type" value="Genomic_DNA"/>
</dbReference>
<proteinExistence type="predicted"/>
<accession>A0A238FFW4</accession>
<organism evidence="1 2">
    <name type="scientific">Microbotryum intermedium</name>
    <dbReference type="NCBI Taxonomy" id="269621"/>
    <lineage>
        <taxon>Eukaryota</taxon>
        <taxon>Fungi</taxon>
        <taxon>Dikarya</taxon>
        <taxon>Basidiomycota</taxon>
        <taxon>Pucciniomycotina</taxon>
        <taxon>Microbotryomycetes</taxon>
        <taxon>Microbotryales</taxon>
        <taxon>Microbotryaceae</taxon>
        <taxon>Microbotryum</taxon>
    </lineage>
</organism>
<evidence type="ECO:0000313" key="2">
    <source>
        <dbReference type="Proteomes" id="UP000198372"/>
    </source>
</evidence>
<dbReference type="Proteomes" id="UP000198372">
    <property type="component" value="Unassembled WGS sequence"/>
</dbReference>
<evidence type="ECO:0000313" key="1">
    <source>
        <dbReference type="EMBL" id="SCV70903.1"/>
    </source>
</evidence>
<reference evidence="2" key="1">
    <citation type="submission" date="2016-09" db="EMBL/GenBank/DDBJ databases">
        <authorList>
            <person name="Jeantristanb JTB J.-T."/>
            <person name="Ricardo R."/>
        </authorList>
    </citation>
    <scope>NUCLEOTIDE SEQUENCE [LARGE SCALE GENOMIC DNA]</scope>
</reference>
<name>A0A238FFW4_9BASI</name>